<feature type="chain" id="PRO_5047171735" evidence="1">
    <location>
        <begin position="27"/>
        <end position="370"/>
    </location>
</feature>
<keyword evidence="3" id="KW-1185">Reference proteome</keyword>
<dbReference type="Proteomes" id="UP000763641">
    <property type="component" value="Unassembled WGS sequence"/>
</dbReference>
<feature type="signal peptide" evidence="1">
    <location>
        <begin position="1"/>
        <end position="26"/>
    </location>
</feature>
<evidence type="ECO:0000313" key="2">
    <source>
        <dbReference type="EMBL" id="MBM6578171.1"/>
    </source>
</evidence>
<protein>
    <submittedName>
        <fullName evidence="2">DUF11 domain-containing protein</fullName>
    </submittedName>
</protein>
<dbReference type="NCBIfam" id="TIGR01451">
    <property type="entry name" value="B_ant_repeat"/>
    <property type="match status" value="1"/>
</dbReference>
<dbReference type="InterPro" id="IPR047589">
    <property type="entry name" value="DUF11_rpt"/>
</dbReference>
<accession>A0ABS2DB52</accession>
<gene>
    <name evidence="2" type="ORF">ILT43_17450</name>
</gene>
<name>A0ABS2DB52_9SPHN</name>
<sequence>MFTRTMRLLLTGTAAVSGIAASQAGAQTTPNGTAAGVLVTNTANATYSVNGQSQTTASNAATFVVDRKVNLTVVALQSADTQVNQGQVGAVTTYRVTNKTNAIQDILLDGDQNLSLGLGLGTDNFDMQNLKAYVDSNGNNQYDPGVDTATFIDELAPDGAVTVFLVGDVPASSAQLAIVNLHATVAAGGQAGTKGAALTATLLNSKDDVDVVFADADTDGVGADLLRDGQARAYLAYVVGIHDVALSVTKSSFVVSDGVSTLNPKALPGAVVEYCLAVRNATLGTGANAVTLTDVIPTNTTYVPGSLKIGLPGGSCVLLGGEAQDDDATDDTDGTTYKGSFDTQTKTVTAIIPTVNGGAAVSAAFNVTIN</sequence>
<evidence type="ECO:0000256" key="1">
    <source>
        <dbReference type="SAM" id="SignalP"/>
    </source>
</evidence>
<dbReference type="RefSeq" id="WP_204200264.1">
    <property type="nucleotide sequence ID" value="NZ_JAFEMC010000006.1"/>
</dbReference>
<proteinExistence type="predicted"/>
<evidence type="ECO:0000313" key="3">
    <source>
        <dbReference type="Proteomes" id="UP000763641"/>
    </source>
</evidence>
<keyword evidence="1" id="KW-0732">Signal</keyword>
<reference evidence="2 3" key="1">
    <citation type="submission" date="2020-12" db="EMBL/GenBank/DDBJ databases">
        <title>Sphingomonas sp.</title>
        <authorList>
            <person name="Kim M.K."/>
        </authorList>
    </citation>
    <scope>NUCLEOTIDE SEQUENCE [LARGE SCALE GENOMIC DNA]</scope>
    <source>
        <strain evidence="2 3">BT552</strain>
    </source>
</reference>
<comment type="caution">
    <text evidence="2">The sequence shown here is derived from an EMBL/GenBank/DDBJ whole genome shotgun (WGS) entry which is preliminary data.</text>
</comment>
<dbReference type="EMBL" id="JAFEMC010000006">
    <property type="protein sequence ID" value="MBM6578171.1"/>
    <property type="molecule type" value="Genomic_DNA"/>
</dbReference>
<organism evidence="2 3">
    <name type="scientific">Sphingomonas longa</name>
    <dbReference type="NCBI Taxonomy" id="2778730"/>
    <lineage>
        <taxon>Bacteria</taxon>
        <taxon>Pseudomonadati</taxon>
        <taxon>Pseudomonadota</taxon>
        <taxon>Alphaproteobacteria</taxon>
        <taxon>Sphingomonadales</taxon>
        <taxon>Sphingomonadaceae</taxon>
        <taxon>Sphingomonas</taxon>
    </lineage>
</organism>